<feature type="transmembrane region" description="Helical" evidence="7">
    <location>
        <begin position="17"/>
        <end position="40"/>
    </location>
</feature>
<keyword evidence="5 7" id="KW-1133">Transmembrane helix</keyword>
<comment type="caution">
    <text evidence="8">The sequence shown here is derived from an EMBL/GenBank/DDBJ whole genome shotgun (WGS) entry which is preliminary data.</text>
</comment>
<dbReference type="SUPFAM" id="SSF144091">
    <property type="entry name" value="Rhomboid-like"/>
    <property type="match status" value="1"/>
</dbReference>
<protein>
    <recommendedName>
        <fullName evidence="7">Derlin</fullName>
    </recommendedName>
</protein>
<name>A0A6A4WJU1_AMPAM</name>
<feature type="transmembrane region" description="Helical" evidence="7">
    <location>
        <begin position="60"/>
        <end position="78"/>
    </location>
</feature>
<comment type="similarity">
    <text evidence="2 7">Belongs to the derlin family.</text>
</comment>
<comment type="function">
    <text evidence="7">May be involved in the degradation of misfolded endoplasmic reticulum (ER) luminal proteins.</text>
</comment>
<keyword evidence="4 7" id="KW-0256">Endoplasmic reticulum</keyword>
<dbReference type="EMBL" id="VIIS01000603">
    <property type="protein sequence ID" value="KAF0307105.1"/>
    <property type="molecule type" value="Genomic_DNA"/>
</dbReference>
<evidence type="ECO:0000256" key="7">
    <source>
        <dbReference type="RuleBase" id="RU363059"/>
    </source>
</evidence>
<dbReference type="GO" id="GO:0006950">
    <property type="term" value="P:response to stress"/>
    <property type="evidence" value="ECO:0007669"/>
    <property type="project" value="UniProtKB-ARBA"/>
</dbReference>
<keyword evidence="10" id="KW-1185">Reference proteome</keyword>
<keyword evidence="3 7" id="KW-0812">Transmembrane</keyword>
<evidence type="ECO:0000256" key="6">
    <source>
        <dbReference type="ARBA" id="ARBA00023136"/>
    </source>
</evidence>
<dbReference type="EMBL" id="VIIS01000063">
    <property type="protein sequence ID" value="KAF0313927.1"/>
    <property type="molecule type" value="Genomic_DNA"/>
</dbReference>
<sequence length="253" mass="28841">MSDIQTWFNSLPQFTRLWFGLTVLFTLVGRFGLVSAYYLALLYEPLFKQLQIWRPVTALFWYPLSPQTGFHFLINLYFLYNYSLRLETGIFARSPADYLFMLLFNWFCSVVVGLFMNYPMLMDPMVISVLYVWCQHNRDTIVSFWFGTQFKAMYLPWVLMLFNLIIAGGGAMELAGILIGHLYFFLVFKYPQDFGGPTLLRTPQFLYNYLPNISGGMGGFGAPPPRPGAANQAGGGGGGAFRNWGAGHRLGRE</sequence>
<dbReference type="InterPro" id="IPR035952">
    <property type="entry name" value="Rhomboid-like_sf"/>
</dbReference>
<evidence type="ECO:0000256" key="5">
    <source>
        <dbReference type="ARBA" id="ARBA00022989"/>
    </source>
</evidence>
<keyword evidence="6 7" id="KW-0472">Membrane</keyword>
<gene>
    <name evidence="8" type="primary">DERL1_1</name>
    <name evidence="9" type="synonym">DERL1_0</name>
    <name evidence="8" type="ORF">FJT64_002321</name>
    <name evidence="9" type="ORF">FJT64_015548</name>
</gene>
<feature type="transmembrane region" description="Helical" evidence="7">
    <location>
        <begin position="154"/>
        <end position="186"/>
    </location>
</feature>
<evidence type="ECO:0000313" key="8">
    <source>
        <dbReference type="EMBL" id="KAF0307105.1"/>
    </source>
</evidence>
<dbReference type="Pfam" id="PF04511">
    <property type="entry name" value="DER1"/>
    <property type="match status" value="1"/>
</dbReference>
<feature type="transmembrane region" description="Helical" evidence="7">
    <location>
        <begin position="98"/>
        <end position="118"/>
    </location>
</feature>
<evidence type="ECO:0000256" key="1">
    <source>
        <dbReference type="ARBA" id="ARBA00004477"/>
    </source>
</evidence>
<evidence type="ECO:0000313" key="9">
    <source>
        <dbReference type="EMBL" id="KAF0313927.1"/>
    </source>
</evidence>
<dbReference type="Proteomes" id="UP000440578">
    <property type="component" value="Unassembled WGS sequence"/>
</dbReference>
<dbReference type="PANTHER" id="PTHR11009">
    <property type="entry name" value="DER1-LIKE PROTEIN, DERLIN"/>
    <property type="match status" value="1"/>
</dbReference>
<dbReference type="GO" id="GO:0005789">
    <property type="term" value="C:endoplasmic reticulum membrane"/>
    <property type="evidence" value="ECO:0007669"/>
    <property type="project" value="UniProtKB-SubCell"/>
</dbReference>
<evidence type="ECO:0000313" key="10">
    <source>
        <dbReference type="Proteomes" id="UP000440578"/>
    </source>
</evidence>
<dbReference type="AlphaFoldDB" id="A0A6A4WJU1"/>
<comment type="subcellular location">
    <subcellularLocation>
        <location evidence="1 7">Endoplasmic reticulum membrane</location>
        <topology evidence="1 7">Multi-pass membrane protein</topology>
    </subcellularLocation>
</comment>
<evidence type="ECO:0000256" key="4">
    <source>
        <dbReference type="ARBA" id="ARBA00022824"/>
    </source>
</evidence>
<dbReference type="InterPro" id="IPR007599">
    <property type="entry name" value="DER1"/>
</dbReference>
<evidence type="ECO:0000256" key="3">
    <source>
        <dbReference type="ARBA" id="ARBA00022692"/>
    </source>
</evidence>
<evidence type="ECO:0000256" key="2">
    <source>
        <dbReference type="ARBA" id="ARBA00008917"/>
    </source>
</evidence>
<proteinExistence type="inferred from homology"/>
<accession>A0A6A4WJU1</accession>
<dbReference type="OrthoDB" id="19102at2759"/>
<reference evidence="8 10" key="1">
    <citation type="submission" date="2019-07" db="EMBL/GenBank/DDBJ databases">
        <title>Draft genome assembly of a fouling barnacle, Amphibalanus amphitrite (Darwin, 1854): The first reference genome for Thecostraca.</title>
        <authorList>
            <person name="Kim W."/>
        </authorList>
    </citation>
    <scope>NUCLEOTIDE SEQUENCE [LARGE SCALE GENOMIC DNA]</scope>
    <source>
        <strain evidence="8">SNU_AA5</strain>
        <tissue evidence="8">Soma without cirri and trophi</tissue>
    </source>
</reference>
<organism evidence="8 10">
    <name type="scientific">Amphibalanus amphitrite</name>
    <name type="common">Striped barnacle</name>
    <name type="synonym">Balanus amphitrite</name>
    <dbReference type="NCBI Taxonomy" id="1232801"/>
    <lineage>
        <taxon>Eukaryota</taxon>
        <taxon>Metazoa</taxon>
        <taxon>Ecdysozoa</taxon>
        <taxon>Arthropoda</taxon>
        <taxon>Crustacea</taxon>
        <taxon>Multicrustacea</taxon>
        <taxon>Cirripedia</taxon>
        <taxon>Thoracica</taxon>
        <taxon>Thoracicalcarea</taxon>
        <taxon>Balanomorpha</taxon>
        <taxon>Balanoidea</taxon>
        <taxon>Balanidae</taxon>
        <taxon>Amphibalaninae</taxon>
        <taxon>Amphibalanus</taxon>
    </lineage>
</organism>